<protein>
    <recommendedName>
        <fullName evidence="4">Ubiquinone biosynthesis monooxygenase COQ7</fullName>
    </recommendedName>
</protein>
<evidence type="ECO:0000256" key="1">
    <source>
        <dbReference type="SAM" id="Phobius"/>
    </source>
</evidence>
<dbReference type="PANTHER" id="PTHR11237">
    <property type="entry name" value="COENZYME Q10 BIOSYNTHESIS PROTEIN 7"/>
    <property type="match status" value="1"/>
</dbReference>
<dbReference type="GO" id="GO:0008340">
    <property type="term" value="P:determination of adult lifespan"/>
    <property type="evidence" value="ECO:0007669"/>
    <property type="project" value="TreeGrafter"/>
</dbReference>
<evidence type="ECO:0000313" key="2">
    <source>
        <dbReference type="EMBL" id="CAG5129327.1"/>
    </source>
</evidence>
<feature type="transmembrane region" description="Helical" evidence="1">
    <location>
        <begin position="62"/>
        <end position="80"/>
    </location>
</feature>
<dbReference type="OrthoDB" id="275371at2759"/>
<gene>
    <name evidence="2" type="ORF">CUNI_LOCUS14885</name>
</gene>
<sequence length="209" mass="23370">MLHRASLALAPIKRCLSTSVKDARTQALLDRVIRVDHAGEFGADRIYAGQLAVLGKTSVGPLIKILLCWSIWSMMVPTFYESENNLSPCALEPLVSIMKIILVPTFFFSNFVFVWAGTALLGKEAAMACTVAVEDVIGDHYNNQIRELVEDDPEKHKELLEIVKKFRDDELHHHDTGLKYDAEKAPFYGALTQVIKIGCKGAIWISERI</sequence>
<comment type="caution">
    <text evidence="2">The sequence shown here is derived from an EMBL/GenBank/DDBJ whole genome shotgun (WGS) entry which is preliminary data.</text>
</comment>
<dbReference type="Pfam" id="PF03232">
    <property type="entry name" value="COQ7"/>
    <property type="match status" value="1"/>
</dbReference>
<dbReference type="GO" id="GO:0008682">
    <property type="term" value="F:3-demethoxyubiquinol 3-hydroxylase activity"/>
    <property type="evidence" value="ECO:0007669"/>
    <property type="project" value="TreeGrafter"/>
</dbReference>
<dbReference type="PANTHER" id="PTHR11237:SF4">
    <property type="entry name" value="5-DEMETHOXYUBIQUINONE HYDROXYLASE, MITOCHONDRIAL"/>
    <property type="match status" value="1"/>
</dbReference>
<evidence type="ECO:0008006" key="4">
    <source>
        <dbReference type="Google" id="ProtNLM"/>
    </source>
</evidence>
<dbReference type="GO" id="GO:2000377">
    <property type="term" value="P:regulation of reactive oxygen species metabolic process"/>
    <property type="evidence" value="ECO:0007669"/>
    <property type="project" value="TreeGrafter"/>
</dbReference>
<reference evidence="2" key="1">
    <citation type="submission" date="2021-04" db="EMBL/GenBank/DDBJ databases">
        <authorList>
            <consortium name="Molecular Ecology Group"/>
        </authorList>
    </citation>
    <scope>NUCLEOTIDE SEQUENCE</scope>
</reference>
<keyword evidence="1" id="KW-0472">Membrane</keyword>
<accession>A0A8S3ZIL6</accession>
<proteinExistence type="predicted"/>
<keyword evidence="1" id="KW-1133">Transmembrane helix</keyword>
<feature type="transmembrane region" description="Helical" evidence="1">
    <location>
        <begin position="100"/>
        <end position="121"/>
    </location>
</feature>
<keyword evidence="3" id="KW-1185">Reference proteome</keyword>
<evidence type="ECO:0000313" key="3">
    <source>
        <dbReference type="Proteomes" id="UP000678393"/>
    </source>
</evidence>
<dbReference type="AlphaFoldDB" id="A0A8S3ZIL6"/>
<dbReference type="GO" id="GO:0006744">
    <property type="term" value="P:ubiquinone biosynthetic process"/>
    <property type="evidence" value="ECO:0007669"/>
    <property type="project" value="InterPro"/>
</dbReference>
<dbReference type="InterPro" id="IPR011566">
    <property type="entry name" value="Ubq_synth_Coq7"/>
</dbReference>
<dbReference type="CDD" id="cd01042">
    <property type="entry name" value="DMQH"/>
    <property type="match status" value="1"/>
</dbReference>
<keyword evidence="1" id="KW-0812">Transmembrane</keyword>
<dbReference type="Proteomes" id="UP000678393">
    <property type="component" value="Unassembled WGS sequence"/>
</dbReference>
<organism evidence="2 3">
    <name type="scientific">Candidula unifasciata</name>
    <dbReference type="NCBI Taxonomy" id="100452"/>
    <lineage>
        <taxon>Eukaryota</taxon>
        <taxon>Metazoa</taxon>
        <taxon>Spiralia</taxon>
        <taxon>Lophotrochozoa</taxon>
        <taxon>Mollusca</taxon>
        <taxon>Gastropoda</taxon>
        <taxon>Heterobranchia</taxon>
        <taxon>Euthyneura</taxon>
        <taxon>Panpulmonata</taxon>
        <taxon>Eupulmonata</taxon>
        <taxon>Stylommatophora</taxon>
        <taxon>Helicina</taxon>
        <taxon>Helicoidea</taxon>
        <taxon>Geomitridae</taxon>
        <taxon>Candidula</taxon>
    </lineage>
</organism>
<dbReference type="GO" id="GO:0010468">
    <property type="term" value="P:regulation of gene expression"/>
    <property type="evidence" value="ECO:0007669"/>
    <property type="project" value="TreeGrafter"/>
</dbReference>
<dbReference type="GO" id="GO:0005634">
    <property type="term" value="C:nucleus"/>
    <property type="evidence" value="ECO:0007669"/>
    <property type="project" value="TreeGrafter"/>
</dbReference>
<dbReference type="EMBL" id="CAJHNH020003447">
    <property type="protein sequence ID" value="CAG5129327.1"/>
    <property type="molecule type" value="Genomic_DNA"/>
</dbReference>
<name>A0A8S3ZIL6_9EUPU</name>
<dbReference type="GO" id="GO:0005743">
    <property type="term" value="C:mitochondrial inner membrane"/>
    <property type="evidence" value="ECO:0007669"/>
    <property type="project" value="TreeGrafter"/>
</dbReference>